<feature type="chain" id="PRO_5024394484" description="Conjugal transfer protein TrbC" evidence="2">
    <location>
        <begin position="22"/>
        <end position="123"/>
    </location>
</feature>
<geneLocation type="plasmid" evidence="4">
    <name>do28_1 dna</name>
</geneLocation>
<keyword evidence="1" id="KW-1133">Transmembrane helix</keyword>
<dbReference type="EMBL" id="AP021877">
    <property type="protein sequence ID" value="BBO86760.1"/>
    <property type="molecule type" value="Genomic_DNA"/>
</dbReference>
<organism evidence="3 4">
    <name type="scientific">Desulfosarcina ovata subsp. sediminis</name>
    <dbReference type="NCBI Taxonomy" id="885957"/>
    <lineage>
        <taxon>Bacteria</taxon>
        <taxon>Pseudomonadati</taxon>
        <taxon>Thermodesulfobacteriota</taxon>
        <taxon>Desulfobacteria</taxon>
        <taxon>Desulfobacterales</taxon>
        <taxon>Desulfosarcinaceae</taxon>
        <taxon>Desulfosarcina</taxon>
    </lineage>
</organism>
<evidence type="ECO:0000313" key="3">
    <source>
        <dbReference type="EMBL" id="BBO86760.1"/>
    </source>
</evidence>
<gene>
    <name evidence="3" type="ORF">DSCO28_73260</name>
</gene>
<feature type="transmembrane region" description="Helical" evidence="1">
    <location>
        <begin position="81"/>
        <end position="101"/>
    </location>
</feature>
<evidence type="ECO:0008006" key="5">
    <source>
        <dbReference type="Google" id="ProtNLM"/>
    </source>
</evidence>
<keyword evidence="1" id="KW-0812">Transmembrane</keyword>
<dbReference type="KEGG" id="dov:DSCO28_73260"/>
<proteinExistence type="predicted"/>
<name>A0A5K8A369_9BACT</name>
<sequence length="123" mass="12692">MVFQKKAMAMAMFFVISIVLAGAFVPQPAFSEGFGDIGERVGDQSEGMAAGVKKIGFLAGIALVTMGVAGFATMKKTNISATIPSMACIAGIVLLSIFAFISAGSETLFGSDEATGIEELELK</sequence>
<dbReference type="RefSeq" id="WP_155326339.1">
    <property type="nucleotide sequence ID" value="NZ_AP021877.1"/>
</dbReference>
<keyword evidence="2" id="KW-0732">Signal</keyword>
<dbReference type="Proteomes" id="UP000425960">
    <property type="component" value="Plasmid Do28_1"/>
</dbReference>
<protein>
    <recommendedName>
        <fullName evidence="5">Conjugal transfer protein TrbC</fullName>
    </recommendedName>
</protein>
<evidence type="ECO:0000313" key="4">
    <source>
        <dbReference type="Proteomes" id="UP000425960"/>
    </source>
</evidence>
<dbReference type="AlphaFoldDB" id="A0A5K8A369"/>
<evidence type="ECO:0000256" key="2">
    <source>
        <dbReference type="SAM" id="SignalP"/>
    </source>
</evidence>
<feature type="transmembrane region" description="Helical" evidence="1">
    <location>
        <begin position="55"/>
        <end position="74"/>
    </location>
</feature>
<evidence type="ECO:0000256" key="1">
    <source>
        <dbReference type="SAM" id="Phobius"/>
    </source>
</evidence>
<feature type="signal peptide" evidence="2">
    <location>
        <begin position="1"/>
        <end position="21"/>
    </location>
</feature>
<keyword evidence="3" id="KW-0614">Plasmid</keyword>
<accession>A0A5K8A369</accession>
<keyword evidence="1" id="KW-0472">Membrane</keyword>
<reference evidence="3 4" key="1">
    <citation type="submission" date="2019-11" db="EMBL/GenBank/DDBJ databases">
        <title>Comparative genomics of hydrocarbon-degrading Desulfosarcina strains.</title>
        <authorList>
            <person name="Watanabe M."/>
            <person name="Kojima H."/>
            <person name="Fukui M."/>
        </authorList>
    </citation>
    <scope>NUCLEOTIDE SEQUENCE [LARGE SCALE GENOMIC DNA]</scope>
    <source>
        <strain evidence="3 4">28bB2T</strain>
        <plasmid evidence="4">do28_1 dna</plasmid>
    </source>
</reference>